<organism evidence="4 5">
    <name type="scientific">Aedes albopictus</name>
    <name type="common">Asian tiger mosquito</name>
    <name type="synonym">Stegomyia albopicta</name>
    <dbReference type="NCBI Taxonomy" id="7160"/>
    <lineage>
        <taxon>Eukaryota</taxon>
        <taxon>Metazoa</taxon>
        <taxon>Ecdysozoa</taxon>
        <taxon>Arthropoda</taxon>
        <taxon>Hexapoda</taxon>
        <taxon>Insecta</taxon>
        <taxon>Pterygota</taxon>
        <taxon>Neoptera</taxon>
        <taxon>Endopterygota</taxon>
        <taxon>Diptera</taxon>
        <taxon>Nematocera</taxon>
        <taxon>Culicoidea</taxon>
        <taxon>Culicidae</taxon>
        <taxon>Culicinae</taxon>
        <taxon>Aedini</taxon>
        <taxon>Aedes</taxon>
        <taxon>Stegomyia</taxon>
    </lineage>
</organism>
<name>A0ABM1YN59_AEDAL</name>
<evidence type="ECO:0000256" key="1">
    <source>
        <dbReference type="ARBA" id="ARBA00004123"/>
    </source>
</evidence>
<dbReference type="SMART" id="SM00674">
    <property type="entry name" value="CENPB"/>
    <property type="match status" value="1"/>
</dbReference>
<evidence type="ECO:0000313" key="5">
    <source>
        <dbReference type="Proteomes" id="UP000069940"/>
    </source>
</evidence>
<dbReference type="SUPFAM" id="SSF46689">
    <property type="entry name" value="Homeodomain-like"/>
    <property type="match status" value="1"/>
</dbReference>
<keyword evidence="5" id="KW-1185">Reference proteome</keyword>
<evidence type="ECO:0000256" key="2">
    <source>
        <dbReference type="ARBA" id="ARBA00023125"/>
    </source>
</evidence>
<dbReference type="PROSITE" id="PS51253">
    <property type="entry name" value="HTH_CENPB"/>
    <property type="match status" value="1"/>
</dbReference>
<dbReference type="InterPro" id="IPR009057">
    <property type="entry name" value="Homeodomain-like_sf"/>
</dbReference>
<dbReference type="GeneID" id="134288587"/>
<dbReference type="Proteomes" id="UP000069940">
    <property type="component" value="Unassembled WGS sequence"/>
</dbReference>
<proteinExistence type="predicted"/>
<sequence length="240" mass="27488">MGKITKRRASISAKKHTDEAIQKCIQYVRSGKKSMYAACKMLKLPMSTVRYRMSDRWKQKNVSGPRSVLTQEEEQKMVIWLIGMQERGFPVTRSTLRFKVAEFLSSDPRETPFKNNRPGRKWFAAFMRRNPGFSLRAPETVSSASARVSEEDIRGWFQHIKEWLAKNDMLHILDCPDRVFNGDETSFYLHPKTKEVIARTGSRNVYEVEQAVAKQNVTVMFAFGASGTVVHPHVILSGKG</sequence>
<evidence type="ECO:0000313" key="4">
    <source>
        <dbReference type="EnsemblMetazoa" id="AALFPA23_010644.P14947"/>
    </source>
</evidence>
<evidence type="ECO:0000259" key="3">
    <source>
        <dbReference type="PROSITE" id="PS51253"/>
    </source>
</evidence>
<dbReference type="InterPro" id="IPR050863">
    <property type="entry name" value="CenT-Element_Derived"/>
</dbReference>
<dbReference type="EnsemblMetazoa" id="AALFPA23_010644.R14947">
    <property type="protein sequence ID" value="AALFPA23_010644.P14947"/>
    <property type="gene ID" value="AALFPA23_010644"/>
</dbReference>
<dbReference type="PANTHER" id="PTHR19303">
    <property type="entry name" value="TRANSPOSON"/>
    <property type="match status" value="1"/>
</dbReference>
<keyword evidence="2" id="KW-0238">DNA-binding</keyword>
<dbReference type="InterPro" id="IPR006600">
    <property type="entry name" value="HTH_CenpB_DNA-bd_dom"/>
</dbReference>
<comment type="subcellular location">
    <subcellularLocation>
        <location evidence="1">Nucleus</location>
    </subcellularLocation>
</comment>
<reference evidence="4" key="2">
    <citation type="submission" date="2025-05" db="UniProtKB">
        <authorList>
            <consortium name="EnsemblMetazoa"/>
        </authorList>
    </citation>
    <scope>IDENTIFICATION</scope>
    <source>
        <strain evidence="4">Foshan</strain>
    </source>
</reference>
<feature type="domain" description="HTH CENPB-type" evidence="3">
    <location>
        <begin position="61"/>
        <end position="136"/>
    </location>
</feature>
<accession>A0ABM1YN59</accession>
<dbReference type="RefSeq" id="XP_062709832.1">
    <property type="nucleotide sequence ID" value="XM_062853848.1"/>
</dbReference>
<dbReference type="Pfam" id="PF03221">
    <property type="entry name" value="HTH_Tnp_Tc5"/>
    <property type="match status" value="1"/>
</dbReference>
<protein>
    <recommendedName>
        <fullName evidence="3">HTH CENPB-type domain-containing protein</fullName>
    </recommendedName>
</protein>
<dbReference type="PANTHER" id="PTHR19303:SF74">
    <property type="entry name" value="POGO TRANSPOSABLE ELEMENT WITH KRAB DOMAIN"/>
    <property type="match status" value="1"/>
</dbReference>
<reference evidence="5" key="1">
    <citation type="journal article" date="2015" name="Proc. Natl. Acad. Sci. U.S.A.">
        <title>Genome sequence of the Asian Tiger mosquito, Aedes albopictus, reveals insights into its biology, genetics, and evolution.</title>
        <authorList>
            <person name="Chen X.G."/>
            <person name="Jiang X."/>
            <person name="Gu J."/>
            <person name="Xu M."/>
            <person name="Wu Y."/>
            <person name="Deng Y."/>
            <person name="Zhang C."/>
            <person name="Bonizzoni M."/>
            <person name="Dermauw W."/>
            <person name="Vontas J."/>
            <person name="Armbruster P."/>
            <person name="Huang X."/>
            <person name="Yang Y."/>
            <person name="Zhang H."/>
            <person name="He W."/>
            <person name="Peng H."/>
            <person name="Liu Y."/>
            <person name="Wu K."/>
            <person name="Chen J."/>
            <person name="Lirakis M."/>
            <person name="Topalis P."/>
            <person name="Van Leeuwen T."/>
            <person name="Hall A.B."/>
            <person name="Jiang X."/>
            <person name="Thorpe C."/>
            <person name="Mueller R.L."/>
            <person name="Sun C."/>
            <person name="Waterhouse R.M."/>
            <person name="Yan G."/>
            <person name="Tu Z.J."/>
            <person name="Fang X."/>
            <person name="James A.A."/>
        </authorList>
    </citation>
    <scope>NUCLEOTIDE SEQUENCE [LARGE SCALE GENOMIC DNA]</scope>
    <source>
        <strain evidence="5">Foshan</strain>
    </source>
</reference>